<evidence type="ECO:0008006" key="3">
    <source>
        <dbReference type="Google" id="ProtNLM"/>
    </source>
</evidence>
<reference evidence="2" key="1">
    <citation type="journal article" date="2019" name="Int. J. Syst. Evol. Microbiol.">
        <title>The Global Catalogue of Microorganisms (GCM) 10K type strain sequencing project: providing services to taxonomists for standard genome sequencing and annotation.</title>
        <authorList>
            <consortium name="The Broad Institute Genomics Platform"/>
            <consortium name="The Broad Institute Genome Sequencing Center for Infectious Disease"/>
            <person name="Wu L."/>
            <person name="Ma J."/>
        </authorList>
    </citation>
    <scope>NUCLEOTIDE SEQUENCE [LARGE SCALE GENOMIC DNA]</scope>
    <source>
        <strain evidence="2">JCM 30346</strain>
    </source>
</reference>
<accession>A0ABW1NE13</accession>
<protein>
    <recommendedName>
        <fullName evidence="3">HEAT repeat domain-containing protein</fullName>
    </recommendedName>
</protein>
<dbReference type="EMBL" id="JBHSRF010000010">
    <property type="protein sequence ID" value="MFC6081594.1"/>
    <property type="molecule type" value="Genomic_DNA"/>
</dbReference>
<evidence type="ECO:0000313" key="2">
    <source>
        <dbReference type="Proteomes" id="UP001596137"/>
    </source>
</evidence>
<organism evidence="1 2">
    <name type="scientific">Sphaerisporangium aureirubrum</name>
    <dbReference type="NCBI Taxonomy" id="1544736"/>
    <lineage>
        <taxon>Bacteria</taxon>
        <taxon>Bacillati</taxon>
        <taxon>Actinomycetota</taxon>
        <taxon>Actinomycetes</taxon>
        <taxon>Streptosporangiales</taxon>
        <taxon>Streptosporangiaceae</taxon>
        <taxon>Sphaerisporangium</taxon>
    </lineage>
</organism>
<dbReference type="Proteomes" id="UP001596137">
    <property type="component" value="Unassembled WGS sequence"/>
</dbReference>
<comment type="caution">
    <text evidence="1">The sequence shown here is derived from an EMBL/GenBank/DDBJ whole genome shotgun (WGS) entry which is preliminary data.</text>
</comment>
<sequence length="164" mass="18877">MAPSTRAHLRDLAEQVGSQVGDLNDEHERWRLYKLAMDTPAAVPSLFDCLALERDPAVQSAAVVMMIERIESDQRGRWVDLLPREHMEFARTRMRELAKLDELRSGNYSAERIAREVANWSNWLQFGAVKYASDETVLNVLAENGRTKRIRNMAVQKSRHRSDL</sequence>
<dbReference type="RefSeq" id="WP_380749830.1">
    <property type="nucleotide sequence ID" value="NZ_JBHSRF010000010.1"/>
</dbReference>
<proteinExistence type="predicted"/>
<name>A0ABW1NE13_9ACTN</name>
<gene>
    <name evidence="1" type="ORF">ACFP1K_10510</name>
</gene>
<evidence type="ECO:0000313" key="1">
    <source>
        <dbReference type="EMBL" id="MFC6081594.1"/>
    </source>
</evidence>
<keyword evidence="2" id="KW-1185">Reference proteome</keyword>